<feature type="transmembrane region" description="Helical" evidence="4">
    <location>
        <begin position="287"/>
        <end position="313"/>
    </location>
</feature>
<keyword evidence="2 4" id="KW-1133">Transmembrane helix</keyword>
<evidence type="ECO:0000256" key="4">
    <source>
        <dbReference type="SAM" id="Phobius"/>
    </source>
</evidence>
<feature type="transmembrane region" description="Helical" evidence="4">
    <location>
        <begin position="86"/>
        <end position="110"/>
    </location>
</feature>
<organism evidence="6">
    <name type="scientific">uncultured Thermomicrobiales bacterium</name>
    <dbReference type="NCBI Taxonomy" id="1645740"/>
    <lineage>
        <taxon>Bacteria</taxon>
        <taxon>Pseudomonadati</taxon>
        <taxon>Thermomicrobiota</taxon>
        <taxon>Thermomicrobia</taxon>
        <taxon>Thermomicrobiales</taxon>
        <taxon>environmental samples</taxon>
    </lineage>
</organism>
<name>A0A6J4VRI8_9BACT</name>
<dbReference type="EMBL" id="CADCWJ010000872">
    <property type="protein sequence ID" value="CAA9586005.1"/>
    <property type="molecule type" value="Genomic_DNA"/>
</dbReference>
<dbReference type="PANTHER" id="PTHR23530">
    <property type="entry name" value="TRANSPORT PROTEIN-RELATED"/>
    <property type="match status" value="1"/>
</dbReference>
<evidence type="ECO:0000256" key="2">
    <source>
        <dbReference type="ARBA" id="ARBA00022989"/>
    </source>
</evidence>
<dbReference type="AlphaFoldDB" id="A0A6J4VRI8"/>
<dbReference type="PANTHER" id="PTHR23530:SF1">
    <property type="entry name" value="PERMEASE, MAJOR FACILITATOR SUPERFAMILY-RELATED"/>
    <property type="match status" value="1"/>
</dbReference>
<dbReference type="PROSITE" id="PS50850">
    <property type="entry name" value="MFS"/>
    <property type="match status" value="1"/>
</dbReference>
<dbReference type="InterPro" id="IPR053160">
    <property type="entry name" value="MFS_DHA3_Transporter"/>
</dbReference>
<feature type="transmembrane region" description="Helical" evidence="4">
    <location>
        <begin position="347"/>
        <end position="365"/>
    </location>
</feature>
<keyword evidence="1 4" id="KW-0812">Transmembrane</keyword>
<evidence type="ECO:0000259" key="5">
    <source>
        <dbReference type="PROSITE" id="PS50850"/>
    </source>
</evidence>
<feature type="transmembrane region" description="Helical" evidence="4">
    <location>
        <begin position="145"/>
        <end position="163"/>
    </location>
</feature>
<accession>A0A6J4VRI8</accession>
<feature type="transmembrane region" description="Helical" evidence="4">
    <location>
        <begin position="213"/>
        <end position="235"/>
    </location>
</feature>
<evidence type="ECO:0000256" key="3">
    <source>
        <dbReference type="ARBA" id="ARBA00023136"/>
    </source>
</evidence>
<dbReference type="InterPro" id="IPR011701">
    <property type="entry name" value="MFS"/>
</dbReference>
<reference evidence="6" key="1">
    <citation type="submission" date="2020-02" db="EMBL/GenBank/DDBJ databases">
        <authorList>
            <person name="Meier V. D."/>
        </authorList>
    </citation>
    <scope>NUCLEOTIDE SEQUENCE</scope>
    <source>
        <strain evidence="6">AVDCRST_MAG87</strain>
    </source>
</reference>
<dbReference type="InterPro" id="IPR036259">
    <property type="entry name" value="MFS_trans_sf"/>
</dbReference>
<dbReference type="Pfam" id="PF07690">
    <property type="entry name" value="MFS_1"/>
    <property type="match status" value="1"/>
</dbReference>
<dbReference type="GO" id="GO:0022857">
    <property type="term" value="F:transmembrane transporter activity"/>
    <property type="evidence" value="ECO:0007669"/>
    <property type="project" value="InterPro"/>
</dbReference>
<gene>
    <name evidence="6" type="ORF">AVDCRST_MAG87-3965</name>
</gene>
<feature type="transmembrane region" description="Helical" evidence="4">
    <location>
        <begin position="255"/>
        <end position="275"/>
    </location>
</feature>
<sequence>MSRFPASAPRGWHPHPLARFVAWYISSQMVFDSAIWILFLQHRGFSLAEIGLAEAAFHLAPVLLEIPSGSFADLVGRRWSLAIGSGLTVLAAALLWNATTLPVVMLALFVSGANYSFRSGADQAYLYDALSEQHQAGYGRSFGRLLSVGYLFGGAATWLGAFLSDWSYALPYTLMAITGTCGVLLAIGLQEAKRERAHEIRRSPRQHIADVRTLLRAQPAVAGMLVSAALFWLTLTISGLYSQAVFAERGLSNGQIGLVIGSTWVAVAAGTALGGQMEGSFARQCPWLTAGTGLGIAMIGLDAIMVVIIAYLAREVLSGIVETRLSAWYQQQLPKAQRATVLSIESWLFSCLMIGLFPLAGWFAGRVGWTPLYIVCGTVAAATALASLLLCDDANTAGDPPADLAAPPPARESTS</sequence>
<feature type="transmembrane region" description="Helical" evidence="4">
    <location>
        <begin position="372"/>
        <end position="390"/>
    </location>
</feature>
<proteinExistence type="predicted"/>
<evidence type="ECO:0000256" key="1">
    <source>
        <dbReference type="ARBA" id="ARBA00022692"/>
    </source>
</evidence>
<dbReference type="SUPFAM" id="SSF103473">
    <property type="entry name" value="MFS general substrate transporter"/>
    <property type="match status" value="1"/>
</dbReference>
<feature type="domain" description="Major facilitator superfamily (MFS) profile" evidence="5">
    <location>
        <begin position="1"/>
        <end position="395"/>
    </location>
</feature>
<keyword evidence="3 4" id="KW-0472">Membrane</keyword>
<feature type="transmembrane region" description="Helical" evidence="4">
    <location>
        <begin position="20"/>
        <end position="40"/>
    </location>
</feature>
<dbReference type="InterPro" id="IPR020846">
    <property type="entry name" value="MFS_dom"/>
</dbReference>
<evidence type="ECO:0000313" key="6">
    <source>
        <dbReference type="EMBL" id="CAA9586005.1"/>
    </source>
</evidence>
<feature type="transmembrane region" description="Helical" evidence="4">
    <location>
        <begin position="169"/>
        <end position="192"/>
    </location>
</feature>
<dbReference type="Gene3D" id="1.20.1250.20">
    <property type="entry name" value="MFS general substrate transporter like domains"/>
    <property type="match status" value="1"/>
</dbReference>
<protein>
    <submittedName>
        <fullName evidence="6">Uncharacterized MFS-type transporter</fullName>
    </submittedName>
</protein>